<dbReference type="PANTHER" id="PTHR23105">
    <property type="entry name" value="RIBOSOMAL PROTEIN L7AE FAMILY MEMBER"/>
    <property type="match status" value="1"/>
</dbReference>
<gene>
    <name evidence="1" type="ORF">CTI12_AA500720</name>
</gene>
<dbReference type="Proteomes" id="UP000245207">
    <property type="component" value="Unassembled WGS sequence"/>
</dbReference>
<evidence type="ECO:0000313" key="2">
    <source>
        <dbReference type="Proteomes" id="UP000245207"/>
    </source>
</evidence>
<dbReference type="InterPro" id="IPR016095">
    <property type="entry name" value="Ribosomal_uL1_3-a/b-sand"/>
</dbReference>
<accession>A0A2U1LE71</accession>
<organism evidence="1 2">
    <name type="scientific">Artemisia annua</name>
    <name type="common">Sweet wormwood</name>
    <dbReference type="NCBI Taxonomy" id="35608"/>
    <lineage>
        <taxon>Eukaryota</taxon>
        <taxon>Viridiplantae</taxon>
        <taxon>Streptophyta</taxon>
        <taxon>Embryophyta</taxon>
        <taxon>Tracheophyta</taxon>
        <taxon>Spermatophyta</taxon>
        <taxon>Magnoliopsida</taxon>
        <taxon>eudicotyledons</taxon>
        <taxon>Gunneridae</taxon>
        <taxon>Pentapetalae</taxon>
        <taxon>asterids</taxon>
        <taxon>campanulids</taxon>
        <taxon>Asterales</taxon>
        <taxon>Asteraceae</taxon>
        <taxon>Asteroideae</taxon>
        <taxon>Anthemideae</taxon>
        <taxon>Artemisiinae</taxon>
        <taxon>Artemisia</taxon>
    </lineage>
</organism>
<dbReference type="Gene3D" id="3.40.50.790">
    <property type="match status" value="1"/>
</dbReference>
<sequence length="130" mass="14578">MDFFNSFDVFLADERVIGVLPGVLGKVFYKNKKKIPVSVDLGYEKDWKEEIDKGFSCGLLWLSNGTCSVVKVGKFGMGESEIVENVVSAVSEVAEVVPRKWDGVQCMHLKFYDSLALKIYEKKSKKSLGE</sequence>
<keyword evidence="1" id="KW-0689">Ribosomal protein</keyword>
<comment type="caution">
    <text evidence="1">The sequence shown here is derived from an EMBL/GenBank/DDBJ whole genome shotgun (WGS) entry which is preliminary data.</text>
</comment>
<dbReference type="GO" id="GO:0005840">
    <property type="term" value="C:ribosome"/>
    <property type="evidence" value="ECO:0007669"/>
    <property type="project" value="UniProtKB-KW"/>
</dbReference>
<protein>
    <submittedName>
        <fullName evidence="1">Ribosomal protein L1</fullName>
    </submittedName>
</protein>
<keyword evidence="2" id="KW-1185">Reference proteome</keyword>
<dbReference type="InterPro" id="IPR050257">
    <property type="entry name" value="eL8/uL1-like"/>
</dbReference>
<dbReference type="STRING" id="35608.A0A2U1LE71"/>
<dbReference type="AlphaFoldDB" id="A0A2U1LE71"/>
<dbReference type="InterPro" id="IPR028364">
    <property type="entry name" value="Ribosomal_uL1/biogenesis"/>
</dbReference>
<name>A0A2U1LE71_ARTAN</name>
<dbReference type="SUPFAM" id="SSF56808">
    <property type="entry name" value="Ribosomal protein L1"/>
    <property type="match status" value="1"/>
</dbReference>
<dbReference type="GO" id="GO:0003723">
    <property type="term" value="F:RNA binding"/>
    <property type="evidence" value="ECO:0007669"/>
    <property type="project" value="InterPro"/>
</dbReference>
<reference evidence="1 2" key="1">
    <citation type="journal article" date="2018" name="Mol. Plant">
        <title>The genome of Artemisia annua provides insight into the evolution of Asteraceae family and artemisinin biosynthesis.</title>
        <authorList>
            <person name="Shen Q."/>
            <person name="Zhang L."/>
            <person name="Liao Z."/>
            <person name="Wang S."/>
            <person name="Yan T."/>
            <person name="Shi P."/>
            <person name="Liu M."/>
            <person name="Fu X."/>
            <person name="Pan Q."/>
            <person name="Wang Y."/>
            <person name="Lv Z."/>
            <person name="Lu X."/>
            <person name="Zhang F."/>
            <person name="Jiang W."/>
            <person name="Ma Y."/>
            <person name="Chen M."/>
            <person name="Hao X."/>
            <person name="Li L."/>
            <person name="Tang Y."/>
            <person name="Lv G."/>
            <person name="Zhou Y."/>
            <person name="Sun X."/>
            <person name="Brodelius P.E."/>
            <person name="Rose J.K.C."/>
            <person name="Tang K."/>
        </authorList>
    </citation>
    <scope>NUCLEOTIDE SEQUENCE [LARGE SCALE GENOMIC DNA]</scope>
    <source>
        <strain evidence="2">cv. Huhao1</strain>
        <tissue evidence="1">Leaf</tissue>
    </source>
</reference>
<dbReference type="Gene3D" id="3.30.190.20">
    <property type="match status" value="1"/>
</dbReference>
<dbReference type="EMBL" id="PKPP01009873">
    <property type="protein sequence ID" value="PWA47297.1"/>
    <property type="molecule type" value="Genomic_DNA"/>
</dbReference>
<dbReference type="Pfam" id="PF00687">
    <property type="entry name" value="Ribosomal_L1"/>
    <property type="match status" value="1"/>
</dbReference>
<dbReference type="InterPro" id="IPR023674">
    <property type="entry name" value="Ribosomal_uL1-like"/>
</dbReference>
<keyword evidence="1" id="KW-0687">Ribonucleoprotein</keyword>
<proteinExistence type="predicted"/>
<evidence type="ECO:0000313" key="1">
    <source>
        <dbReference type="EMBL" id="PWA47297.1"/>
    </source>
</evidence>
<dbReference type="CDD" id="cd00403">
    <property type="entry name" value="Ribosomal_L1"/>
    <property type="match status" value="1"/>
</dbReference>
<dbReference type="OrthoDB" id="10251727at2759"/>